<dbReference type="Pfam" id="PF00400">
    <property type="entry name" value="WD40"/>
    <property type="match status" value="3"/>
</dbReference>
<dbReference type="PANTHER" id="PTHR14091:SF0">
    <property type="entry name" value="PERIODIC TRYPTOPHAN PROTEIN 1 HOMOLOG"/>
    <property type="match status" value="1"/>
</dbReference>
<protein>
    <submittedName>
        <fullName evidence="6">Uncharacterized protein</fullName>
    </submittedName>
</protein>
<dbReference type="PROSITE" id="PS00678">
    <property type="entry name" value="WD_REPEATS_1"/>
    <property type="match status" value="2"/>
</dbReference>
<comment type="caution">
    <text evidence="6">The sequence shown here is derived from an EMBL/GenBank/DDBJ whole genome shotgun (WGS) entry which is preliminary data.</text>
</comment>
<dbReference type="OrthoDB" id="270624at2759"/>
<evidence type="ECO:0000256" key="1">
    <source>
        <dbReference type="ARBA" id="ARBA00022553"/>
    </source>
</evidence>
<feature type="repeat" description="WD" evidence="4">
    <location>
        <begin position="292"/>
        <end position="334"/>
    </location>
</feature>
<dbReference type="PRINTS" id="PR00320">
    <property type="entry name" value="GPROTEINBRPT"/>
</dbReference>
<evidence type="ECO:0000313" key="6">
    <source>
        <dbReference type="EMBL" id="PVD29039.1"/>
    </source>
</evidence>
<dbReference type="STRING" id="400727.A0A2T7P6K5"/>
<sequence length="534" mass="60186">MNRPPSIVPCIAWVKRGIAKKNPDKIQLEKDELKRLISEAQEALDDNSGEENDEEIEETEEGNDPLKTSKEKKKKIKDKKKRENPSDDDDDDFIKKYGLDDYDEEEEERNPLTGIGEVCEFVTSEDDPYITLKNDEDSDSEDNVIKPTDNLIINGRYHDESCVLEIHVYNEELGNLYIHHDYLLASFPLAVEWLNYDVADGSMGNFVALGTMEPVIEIWDLDVLESLEPVARLGEVVKKKKKAKKKVSVGGHTDAVLDLSWNHTVRNVLASASADFTVGVWDLSEGKIVTSLTQHKEKVQCVKWHPQESQTLLSGSFDQTVKVFDCRSPSDTHKSWSVEGEVERAIWNVHNPIQCLASTDKGMIYCMDIRSEKPVFTLSAHDKTVTGVCFSSQIPGLLVTTSEDKTMKVWDVLDSKPSCILSRNMRMGQIHSAGCCPDAPFVFAFGGEGEVKVWDIRESAAVRKHFINRMPAKLAQECEGDESDVKINKDDDPVEAMERLNVDEEEEAGVHAPSPPKKKKKRKQKKPKKTVLVL</sequence>
<feature type="compositionally biased region" description="Basic residues" evidence="5">
    <location>
        <begin position="516"/>
        <end position="534"/>
    </location>
</feature>
<feature type="compositionally biased region" description="Acidic residues" evidence="5">
    <location>
        <begin position="42"/>
        <end position="63"/>
    </location>
</feature>
<evidence type="ECO:0000256" key="4">
    <source>
        <dbReference type="PROSITE-ProRule" id="PRU00221"/>
    </source>
</evidence>
<dbReference type="SMART" id="SM00320">
    <property type="entry name" value="WD40"/>
    <property type="match status" value="4"/>
</dbReference>
<dbReference type="EMBL" id="PZQS01000006">
    <property type="protein sequence ID" value="PVD29039.1"/>
    <property type="molecule type" value="Genomic_DNA"/>
</dbReference>
<dbReference type="InterPro" id="IPR019775">
    <property type="entry name" value="WD40_repeat_CS"/>
</dbReference>
<keyword evidence="3" id="KW-0677">Repeat</keyword>
<dbReference type="Gene3D" id="2.130.10.10">
    <property type="entry name" value="YVTN repeat-like/Quinoprotein amine dehydrogenase"/>
    <property type="match status" value="2"/>
</dbReference>
<dbReference type="PROSITE" id="PS50294">
    <property type="entry name" value="WD_REPEATS_REGION"/>
    <property type="match status" value="3"/>
</dbReference>
<feature type="repeat" description="WD" evidence="4">
    <location>
        <begin position="249"/>
        <end position="291"/>
    </location>
</feature>
<keyword evidence="2 4" id="KW-0853">WD repeat</keyword>
<dbReference type="InterPro" id="IPR015943">
    <property type="entry name" value="WD40/YVTN_repeat-like_dom_sf"/>
</dbReference>
<evidence type="ECO:0000256" key="3">
    <source>
        <dbReference type="ARBA" id="ARBA00022737"/>
    </source>
</evidence>
<feature type="repeat" description="WD" evidence="4">
    <location>
        <begin position="378"/>
        <end position="412"/>
    </location>
</feature>
<dbReference type="InterPro" id="IPR020472">
    <property type="entry name" value="WD40_PAC1"/>
</dbReference>
<reference evidence="6 7" key="1">
    <citation type="submission" date="2018-04" db="EMBL/GenBank/DDBJ databases">
        <title>The genome of golden apple snail Pomacea canaliculata provides insight into stress tolerance and invasive adaptation.</title>
        <authorList>
            <person name="Liu C."/>
            <person name="Liu B."/>
            <person name="Ren Y."/>
            <person name="Zhang Y."/>
            <person name="Wang H."/>
            <person name="Li S."/>
            <person name="Jiang F."/>
            <person name="Yin L."/>
            <person name="Zhang G."/>
            <person name="Qian W."/>
            <person name="Fan W."/>
        </authorList>
    </citation>
    <scope>NUCLEOTIDE SEQUENCE [LARGE SCALE GENOMIC DNA]</scope>
    <source>
        <strain evidence="6">SZHN2017</strain>
        <tissue evidence="6">Muscle</tissue>
    </source>
</reference>
<evidence type="ECO:0000256" key="5">
    <source>
        <dbReference type="SAM" id="MobiDB-lite"/>
    </source>
</evidence>
<feature type="region of interest" description="Disordered" evidence="5">
    <location>
        <begin position="500"/>
        <end position="534"/>
    </location>
</feature>
<dbReference type="GO" id="GO:0006364">
    <property type="term" value="P:rRNA processing"/>
    <property type="evidence" value="ECO:0007669"/>
    <property type="project" value="InterPro"/>
</dbReference>
<evidence type="ECO:0000256" key="2">
    <source>
        <dbReference type="ARBA" id="ARBA00022574"/>
    </source>
</evidence>
<keyword evidence="7" id="KW-1185">Reference proteome</keyword>
<dbReference type="PANTHER" id="PTHR14091">
    <property type="entry name" value="PERIODIC TRYPTOPHAN PROTEIN 1"/>
    <property type="match status" value="1"/>
</dbReference>
<organism evidence="6 7">
    <name type="scientific">Pomacea canaliculata</name>
    <name type="common">Golden apple snail</name>
    <dbReference type="NCBI Taxonomy" id="400727"/>
    <lineage>
        <taxon>Eukaryota</taxon>
        <taxon>Metazoa</taxon>
        <taxon>Spiralia</taxon>
        <taxon>Lophotrochozoa</taxon>
        <taxon>Mollusca</taxon>
        <taxon>Gastropoda</taxon>
        <taxon>Caenogastropoda</taxon>
        <taxon>Architaenioglossa</taxon>
        <taxon>Ampullarioidea</taxon>
        <taxon>Ampullariidae</taxon>
        <taxon>Pomacea</taxon>
    </lineage>
</organism>
<keyword evidence="1" id="KW-0597">Phosphoprotein</keyword>
<dbReference type="AlphaFoldDB" id="A0A2T7P6K5"/>
<dbReference type="Proteomes" id="UP000245119">
    <property type="component" value="Linkage Group LG6"/>
</dbReference>
<name>A0A2T7P6K5_POMCA</name>
<dbReference type="GO" id="GO:0005634">
    <property type="term" value="C:nucleus"/>
    <property type="evidence" value="ECO:0007669"/>
    <property type="project" value="TreeGrafter"/>
</dbReference>
<dbReference type="InterPro" id="IPR036322">
    <property type="entry name" value="WD40_repeat_dom_sf"/>
</dbReference>
<dbReference type="SUPFAM" id="SSF50978">
    <property type="entry name" value="WD40 repeat-like"/>
    <property type="match status" value="1"/>
</dbReference>
<dbReference type="InterPro" id="IPR044285">
    <property type="entry name" value="PWP1"/>
</dbReference>
<feature type="region of interest" description="Disordered" evidence="5">
    <location>
        <begin position="37"/>
        <end position="95"/>
    </location>
</feature>
<dbReference type="InterPro" id="IPR001680">
    <property type="entry name" value="WD40_rpt"/>
</dbReference>
<evidence type="ECO:0000313" key="7">
    <source>
        <dbReference type="Proteomes" id="UP000245119"/>
    </source>
</evidence>
<dbReference type="PROSITE" id="PS50082">
    <property type="entry name" value="WD_REPEATS_2"/>
    <property type="match status" value="3"/>
</dbReference>
<proteinExistence type="predicted"/>
<feature type="compositionally biased region" description="Basic residues" evidence="5">
    <location>
        <begin position="70"/>
        <end position="82"/>
    </location>
</feature>
<accession>A0A2T7P6K5</accession>
<gene>
    <name evidence="6" type="ORF">C0Q70_11636</name>
</gene>
<dbReference type="OMA" id="CFVPRGV"/>